<evidence type="ECO:0000313" key="2">
    <source>
        <dbReference type="Proteomes" id="UP000321570"/>
    </source>
</evidence>
<organism evidence="1 2">
    <name type="scientific">Hymenolepis diminuta</name>
    <name type="common">Rat tapeworm</name>
    <dbReference type="NCBI Taxonomy" id="6216"/>
    <lineage>
        <taxon>Eukaryota</taxon>
        <taxon>Metazoa</taxon>
        <taxon>Spiralia</taxon>
        <taxon>Lophotrochozoa</taxon>
        <taxon>Platyhelminthes</taxon>
        <taxon>Cestoda</taxon>
        <taxon>Eucestoda</taxon>
        <taxon>Cyclophyllidea</taxon>
        <taxon>Hymenolepididae</taxon>
        <taxon>Hymenolepis</taxon>
    </lineage>
</organism>
<accession>A0A564Y1X8</accession>
<keyword evidence="2" id="KW-1185">Reference proteome</keyword>
<dbReference type="AlphaFoldDB" id="A0A564Y1X8"/>
<dbReference type="EMBL" id="CABIJS010000055">
    <property type="protein sequence ID" value="VUZ41231.1"/>
    <property type="molecule type" value="Genomic_DNA"/>
</dbReference>
<sequence>MLLEALNVKKRMTWSPTKTPWSKVHVDFAGPINGVAPYYPQSNGCVELFADTYKMALVKGKGEGSTKEAIQKSLLTYRTNPHPTLCCKWSAGLLVRKTLRIINKDMILKEKTNKLARSLRRGVFAVGELVNYSLPELWPNERKKSSTKSK</sequence>
<evidence type="ECO:0000313" key="1">
    <source>
        <dbReference type="EMBL" id="VUZ41231.1"/>
    </source>
</evidence>
<evidence type="ECO:0008006" key="3">
    <source>
        <dbReference type="Google" id="ProtNLM"/>
    </source>
</evidence>
<protein>
    <recommendedName>
        <fullName evidence="3">Integrase catalytic domain-containing protein</fullName>
    </recommendedName>
</protein>
<proteinExistence type="predicted"/>
<name>A0A564Y1X8_HYMDI</name>
<gene>
    <name evidence="1" type="ORF">WMSIL1_LOCUS2173</name>
</gene>
<dbReference type="Proteomes" id="UP000321570">
    <property type="component" value="Unassembled WGS sequence"/>
</dbReference>
<reference evidence="1 2" key="1">
    <citation type="submission" date="2019-07" db="EMBL/GenBank/DDBJ databases">
        <authorList>
            <person name="Jastrzebski P J."/>
            <person name="Paukszto L."/>
            <person name="Jastrzebski P J."/>
        </authorList>
    </citation>
    <scope>NUCLEOTIDE SEQUENCE [LARGE SCALE GENOMIC DNA]</scope>
    <source>
        <strain evidence="1 2">WMS-il1</strain>
    </source>
</reference>